<protein>
    <submittedName>
        <fullName evidence="3">NHLP leader peptide family natural product</fullName>
    </submittedName>
</protein>
<organism evidence="3">
    <name type="scientific">Paenibacillus sp. SYP-B3998</name>
    <dbReference type="NCBI Taxonomy" id="2678564"/>
    <lineage>
        <taxon>Bacteria</taxon>
        <taxon>Bacillati</taxon>
        <taxon>Bacillota</taxon>
        <taxon>Bacilli</taxon>
        <taxon>Bacillales</taxon>
        <taxon>Paenibacillaceae</taxon>
        <taxon>Paenibacillus</taxon>
    </lineage>
</organism>
<dbReference type="InterPro" id="IPR036648">
    <property type="entry name" value="CN_Hdrase_a/SCN_Hdrase_g_sf"/>
</dbReference>
<accession>A0A6G4A1N8</accession>
<evidence type="ECO:0000256" key="1">
    <source>
        <dbReference type="ARBA" id="ARBA00022723"/>
    </source>
</evidence>
<dbReference type="Pfam" id="PF02979">
    <property type="entry name" value="NHase_alpha"/>
    <property type="match status" value="1"/>
</dbReference>
<dbReference type="RefSeq" id="WP_163949689.1">
    <property type="nucleotide sequence ID" value="NZ_JAAIKC010000006.1"/>
</dbReference>
<name>A0A6G4A1N8_9BACL</name>
<reference evidence="3" key="1">
    <citation type="submission" date="2020-02" db="EMBL/GenBank/DDBJ databases">
        <authorList>
            <person name="Shen X.-R."/>
            <person name="Zhang Y.-X."/>
        </authorList>
    </citation>
    <scope>NUCLEOTIDE SEQUENCE</scope>
    <source>
        <strain evidence="3">SYP-B3998</strain>
    </source>
</reference>
<keyword evidence="1" id="KW-0479">Metal-binding</keyword>
<dbReference type="EMBL" id="JAAIKC010000006">
    <property type="protein sequence ID" value="NEW07854.1"/>
    <property type="molecule type" value="Genomic_DNA"/>
</dbReference>
<dbReference type="Gene3D" id="3.90.330.10">
    <property type="entry name" value="Nitrile hydratase alpha /Thiocyanate hydrolase gamma"/>
    <property type="match status" value="1"/>
</dbReference>
<dbReference type="SUPFAM" id="SSF56209">
    <property type="entry name" value="Nitrile hydratase alpha chain"/>
    <property type="match status" value="1"/>
</dbReference>
<feature type="domain" description="Nitrile hydratase alpha/Thiocyanate hydrolase gamma" evidence="2">
    <location>
        <begin position="6"/>
        <end position="60"/>
    </location>
</feature>
<sequence>MSAEELKAKIIQKAWEDASFKAQLLSDPKAALKEAFGIVIPDNIEIKTVEETPNQNVLVIPVNPAEALNGTAPLKDMW</sequence>
<dbReference type="GO" id="GO:0003824">
    <property type="term" value="F:catalytic activity"/>
    <property type="evidence" value="ECO:0007669"/>
    <property type="project" value="InterPro"/>
</dbReference>
<evidence type="ECO:0000313" key="3">
    <source>
        <dbReference type="EMBL" id="NEW07854.1"/>
    </source>
</evidence>
<dbReference type="InterPro" id="IPR022513">
    <property type="entry name" value="TOMM_pelo"/>
</dbReference>
<gene>
    <name evidence="3" type="ORF">GK047_17785</name>
</gene>
<dbReference type="AlphaFoldDB" id="A0A6G4A1N8"/>
<dbReference type="NCBIfam" id="TIGR03793">
    <property type="entry name" value="leader_NHLP"/>
    <property type="match status" value="1"/>
</dbReference>
<proteinExistence type="predicted"/>
<comment type="caution">
    <text evidence="3">The sequence shown here is derived from an EMBL/GenBank/DDBJ whole genome shotgun (WGS) entry which is preliminary data.</text>
</comment>
<dbReference type="InterPro" id="IPR004232">
    <property type="entry name" value="CN_Hdrtase_a/SCN_Hdrlase_g"/>
</dbReference>
<dbReference type="GO" id="GO:0046914">
    <property type="term" value="F:transition metal ion binding"/>
    <property type="evidence" value="ECO:0007669"/>
    <property type="project" value="InterPro"/>
</dbReference>
<evidence type="ECO:0000259" key="2">
    <source>
        <dbReference type="Pfam" id="PF02979"/>
    </source>
</evidence>